<name>A0A8S4SNT1_9NEOP</name>
<dbReference type="AlphaFoldDB" id="A0A8S4SNT1"/>
<evidence type="ECO:0000313" key="1">
    <source>
        <dbReference type="EMBL" id="CAH2267920.1"/>
    </source>
</evidence>
<proteinExistence type="predicted"/>
<dbReference type="EMBL" id="CAKXAJ010026408">
    <property type="protein sequence ID" value="CAH2267920.1"/>
    <property type="molecule type" value="Genomic_DNA"/>
</dbReference>
<accession>A0A8S4SNT1</accession>
<comment type="caution">
    <text evidence="1">The sequence shown here is derived from an EMBL/GenBank/DDBJ whole genome shotgun (WGS) entry which is preliminary data.</text>
</comment>
<dbReference type="Proteomes" id="UP000838756">
    <property type="component" value="Unassembled WGS sequence"/>
</dbReference>
<reference evidence="1" key="1">
    <citation type="submission" date="2022-03" db="EMBL/GenBank/DDBJ databases">
        <authorList>
            <person name="Lindestad O."/>
        </authorList>
    </citation>
    <scope>NUCLEOTIDE SEQUENCE</scope>
</reference>
<protein>
    <submittedName>
        <fullName evidence="1">Jg8382 protein</fullName>
    </submittedName>
</protein>
<gene>
    <name evidence="1" type="primary">jg8382</name>
    <name evidence="1" type="ORF">PAEG_LOCUS26400</name>
</gene>
<evidence type="ECO:0000313" key="2">
    <source>
        <dbReference type="Proteomes" id="UP000838756"/>
    </source>
</evidence>
<keyword evidence="2" id="KW-1185">Reference proteome</keyword>
<organism evidence="1 2">
    <name type="scientific">Pararge aegeria aegeria</name>
    <dbReference type="NCBI Taxonomy" id="348720"/>
    <lineage>
        <taxon>Eukaryota</taxon>
        <taxon>Metazoa</taxon>
        <taxon>Ecdysozoa</taxon>
        <taxon>Arthropoda</taxon>
        <taxon>Hexapoda</taxon>
        <taxon>Insecta</taxon>
        <taxon>Pterygota</taxon>
        <taxon>Neoptera</taxon>
        <taxon>Endopterygota</taxon>
        <taxon>Lepidoptera</taxon>
        <taxon>Glossata</taxon>
        <taxon>Ditrysia</taxon>
        <taxon>Papilionoidea</taxon>
        <taxon>Nymphalidae</taxon>
        <taxon>Satyrinae</taxon>
        <taxon>Satyrini</taxon>
        <taxon>Parargina</taxon>
        <taxon>Pararge</taxon>
    </lineage>
</organism>
<sequence length="67" mass="7152">MIGVTFDDLVVDSEDDGLTATPAVGAAPPSGLESVASLHEKLVPVQQDRAPSTTAYRKNWPLKEIFV</sequence>